<dbReference type="OrthoDB" id="2011769at2759"/>
<feature type="binding site" evidence="8">
    <location>
        <position position="32"/>
    </location>
    <ligand>
        <name>Mg(2+)</name>
        <dbReference type="ChEBI" id="CHEBI:18420"/>
    </ligand>
</feature>
<dbReference type="PANTHER" id="PTHR11711">
    <property type="entry name" value="ADP RIBOSYLATION FACTOR-RELATED"/>
    <property type="match status" value="1"/>
</dbReference>
<comment type="similarity">
    <text evidence="1 9">Belongs to the small GTPase superfamily. Arf family.</text>
</comment>
<evidence type="ECO:0008006" key="12">
    <source>
        <dbReference type="Google" id="ProtNLM"/>
    </source>
</evidence>
<keyword evidence="5" id="KW-0813">Transport</keyword>
<keyword evidence="2" id="KW-0150">Chloroplast</keyword>
<dbReference type="InterPro" id="IPR006689">
    <property type="entry name" value="Small_GTPase_ARF/SAR"/>
</dbReference>
<evidence type="ECO:0000256" key="8">
    <source>
        <dbReference type="PIRSR" id="PIRSR606689-2"/>
    </source>
</evidence>
<feature type="binding site" evidence="8">
    <location>
        <position position="49"/>
    </location>
    <ligand>
        <name>Mg(2+)</name>
        <dbReference type="ChEBI" id="CHEBI:18420"/>
    </ligand>
</feature>
<dbReference type="PROSITE" id="PS51417">
    <property type="entry name" value="ARF"/>
    <property type="match status" value="1"/>
</dbReference>
<dbReference type="PRINTS" id="PR00328">
    <property type="entry name" value="SAR1GTPBP"/>
</dbReference>
<keyword evidence="11" id="KW-1185">Reference proteome</keyword>
<feature type="binding site" evidence="7">
    <location>
        <position position="71"/>
    </location>
    <ligand>
        <name>GTP</name>
        <dbReference type="ChEBI" id="CHEBI:37565"/>
    </ligand>
</feature>
<evidence type="ECO:0000256" key="9">
    <source>
        <dbReference type="RuleBase" id="RU003925"/>
    </source>
</evidence>
<keyword evidence="4 7" id="KW-0547">Nucleotide-binding</keyword>
<keyword evidence="6 7" id="KW-0342">GTP-binding</keyword>
<dbReference type="SMART" id="SM00178">
    <property type="entry name" value="SAR"/>
    <property type="match status" value="1"/>
</dbReference>
<dbReference type="InterPro" id="IPR027417">
    <property type="entry name" value="P-loop_NTPase"/>
</dbReference>
<protein>
    <recommendedName>
        <fullName evidence="12">ADP-ribosylation factor</fullName>
    </recommendedName>
</protein>
<evidence type="ECO:0000256" key="5">
    <source>
        <dbReference type="ARBA" id="ARBA00022892"/>
    </source>
</evidence>
<evidence type="ECO:0000256" key="1">
    <source>
        <dbReference type="ARBA" id="ARBA00010290"/>
    </source>
</evidence>
<keyword evidence="8" id="KW-0479">Metal-binding</keyword>
<evidence type="ECO:0000256" key="3">
    <source>
        <dbReference type="ARBA" id="ARBA00022707"/>
    </source>
</evidence>
<dbReference type="GO" id="GO:0030010">
    <property type="term" value="P:establishment of cell polarity"/>
    <property type="evidence" value="ECO:0007669"/>
    <property type="project" value="UniProtKB-ARBA"/>
</dbReference>
<dbReference type="InterPro" id="IPR005225">
    <property type="entry name" value="Small_GTP-bd"/>
</dbReference>
<sequence length="179" mass="20242">MGNSVGRLLEKLSCTHKEVRIVMLGLDAAGKTSIMYKLKLGEYVRSIPTIGFNIEKVEYKSILFTLWDAGGQEQIRHLWRHYIRAAQGVIFVVDSCDHERTEQAKEELTQVMANPDVAHMQVLVLANKHDLPHAMPLLETIDKLGLRSVKQKKWHIQTCSARTGEGLHQGLDWLASTLT</sequence>
<evidence type="ECO:0000313" key="11">
    <source>
        <dbReference type="Proteomes" id="UP000886520"/>
    </source>
</evidence>
<dbReference type="FunFam" id="3.40.50.300:FF:000412">
    <property type="entry name" value="ADP-ribosylation factor 1"/>
    <property type="match status" value="1"/>
</dbReference>
<evidence type="ECO:0000256" key="4">
    <source>
        <dbReference type="ARBA" id="ARBA00022741"/>
    </source>
</evidence>
<dbReference type="Pfam" id="PF00025">
    <property type="entry name" value="Arf"/>
    <property type="match status" value="1"/>
</dbReference>
<dbReference type="SMART" id="SM00175">
    <property type="entry name" value="RAB"/>
    <property type="match status" value="1"/>
</dbReference>
<organism evidence="10 11">
    <name type="scientific">Adiantum capillus-veneris</name>
    <name type="common">Maidenhair fern</name>
    <dbReference type="NCBI Taxonomy" id="13818"/>
    <lineage>
        <taxon>Eukaryota</taxon>
        <taxon>Viridiplantae</taxon>
        <taxon>Streptophyta</taxon>
        <taxon>Embryophyta</taxon>
        <taxon>Tracheophyta</taxon>
        <taxon>Polypodiopsida</taxon>
        <taxon>Polypodiidae</taxon>
        <taxon>Polypodiales</taxon>
        <taxon>Pteridineae</taxon>
        <taxon>Pteridaceae</taxon>
        <taxon>Vittarioideae</taxon>
        <taxon>Adiantum</taxon>
    </lineage>
</organism>
<keyword evidence="2" id="KW-0934">Plastid</keyword>
<reference evidence="10" key="1">
    <citation type="submission" date="2021-01" db="EMBL/GenBank/DDBJ databases">
        <title>Adiantum capillus-veneris genome.</title>
        <authorList>
            <person name="Fang Y."/>
            <person name="Liao Q."/>
        </authorList>
    </citation>
    <scope>NUCLEOTIDE SEQUENCE</scope>
    <source>
        <strain evidence="10">H3</strain>
        <tissue evidence="10">Leaf</tissue>
    </source>
</reference>
<dbReference type="GO" id="GO:0016192">
    <property type="term" value="P:vesicle-mediated transport"/>
    <property type="evidence" value="ECO:0007669"/>
    <property type="project" value="UniProtKB-KW"/>
</dbReference>
<keyword evidence="8" id="KW-0460">Magnesium</keyword>
<evidence type="ECO:0000256" key="7">
    <source>
        <dbReference type="PIRSR" id="PIRSR606689-1"/>
    </source>
</evidence>
<dbReference type="EMBL" id="JABFUD020000016">
    <property type="protein sequence ID" value="KAI5068441.1"/>
    <property type="molecule type" value="Genomic_DNA"/>
</dbReference>
<evidence type="ECO:0000256" key="2">
    <source>
        <dbReference type="ARBA" id="ARBA00022528"/>
    </source>
</evidence>
<dbReference type="CDD" id="cd00878">
    <property type="entry name" value="Arf_Arl"/>
    <property type="match status" value="1"/>
</dbReference>
<dbReference type="GO" id="GO:0003924">
    <property type="term" value="F:GTPase activity"/>
    <property type="evidence" value="ECO:0007669"/>
    <property type="project" value="InterPro"/>
</dbReference>
<dbReference type="InterPro" id="IPR024156">
    <property type="entry name" value="Small_GTPase_ARF"/>
</dbReference>
<keyword evidence="3" id="KW-0519">Myristate</keyword>
<dbReference type="PROSITE" id="PS51419">
    <property type="entry name" value="RAB"/>
    <property type="match status" value="1"/>
</dbReference>
<gene>
    <name evidence="10" type="ORF">GOP47_0016786</name>
</gene>
<evidence type="ECO:0000256" key="6">
    <source>
        <dbReference type="ARBA" id="ARBA00023134"/>
    </source>
</evidence>
<proteinExistence type="inferred from homology"/>
<dbReference type="SMART" id="SM00177">
    <property type="entry name" value="ARF"/>
    <property type="match status" value="1"/>
</dbReference>
<dbReference type="SUPFAM" id="SSF52540">
    <property type="entry name" value="P-loop containing nucleoside triphosphate hydrolases"/>
    <property type="match status" value="1"/>
</dbReference>
<feature type="binding site" evidence="7">
    <location>
        <begin position="127"/>
        <end position="130"/>
    </location>
    <ligand>
        <name>GTP</name>
        <dbReference type="ChEBI" id="CHEBI:37565"/>
    </ligand>
</feature>
<dbReference type="GO" id="GO:0005525">
    <property type="term" value="F:GTP binding"/>
    <property type="evidence" value="ECO:0007669"/>
    <property type="project" value="UniProtKB-KW"/>
</dbReference>
<dbReference type="Gene3D" id="3.40.50.300">
    <property type="entry name" value="P-loop containing nucleotide triphosphate hydrolases"/>
    <property type="match status" value="1"/>
</dbReference>
<dbReference type="Proteomes" id="UP000886520">
    <property type="component" value="Chromosome 16"/>
</dbReference>
<keyword evidence="5" id="KW-0931">ER-Golgi transport</keyword>
<accession>A0A9D4ZDB1</accession>
<name>A0A9D4ZDB1_ADICA</name>
<feature type="binding site" evidence="7">
    <location>
        <begin position="25"/>
        <end position="32"/>
    </location>
    <ligand>
        <name>GTP</name>
        <dbReference type="ChEBI" id="CHEBI:37565"/>
    </ligand>
</feature>
<dbReference type="GO" id="GO:0046872">
    <property type="term" value="F:metal ion binding"/>
    <property type="evidence" value="ECO:0007669"/>
    <property type="project" value="UniProtKB-KW"/>
</dbReference>
<keyword evidence="3" id="KW-0449">Lipoprotein</keyword>
<comment type="caution">
    <text evidence="10">The sequence shown here is derived from an EMBL/GenBank/DDBJ whole genome shotgun (WGS) entry which is preliminary data.</text>
</comment>
<dbReference type="NCBIfam" id="TIGR00231">
    <property type="entry name" value="small_GTP"/>
    <property type="match status" value="1"/>
</dbReference>
<evidence type="ECO:0000313" key="10">
    <source>
        <dbReference type="EMBL" id="KAI5068441.1"/>
    </source>
</evidence>
<dbReference type="AlphaFoldDB" id="A0A9D4ZDB1"/>